<dbReference type="EMBL" id="JAEKFT010000019">
    <property type="protein sequence ID" value="MBT0962685.1"/>
    <property type="molecule type" value="Genomic_DNA"/>
</dbReference>
<proteinExistence type="predicted"/>
<evidence type="ECO:0000313" key="10">
    <source>
        <dbReference type="Proteomes" id="UP000694660"/>
    </source>
</evidence>
<comment type="caution">
    <text evidence="9">The sequence shown here is derived from an EMBL/GenBank/DDBJ whole genome shotgun (WGS) entry which is preliminary data.</text>
</comment>
<dbReference type="Pfam" id="PF02518">
    <property type="entry name" value="HATPase_c"/>
    <property type="match status" value="1"/>
</dbReference>
<dbReference type="EC" id="2.7.13.3" evidence="2"/>
<feature type="transmembrane region" description="Helical" evidence="7">
    <location>
        <begin position="174"/>
        <end position="198"/>
    </location>
</feature>
<dbReference type="SUPFAM" id="SSF55874">
    <property type="entry name" value="ATPase domain of HSP90 chaperone/DNA topoisomerase II/histidine kinase"/>
    <property type="match status" value="1"/>
</dbReference>
<keyword evidence="3" id="KW-0597">Phosphoprotein</keyword>
<dbReference type="GO" id="GO:0000160">
    <property type="term" value="P:phosphorelay signal transduction system"/>
    <property type="evidence" value="ECO:0007669"/>
    <property type="project" value="UniProtKB-KW"/>
</dbReference>
<organism evidence="9 10">
    <name type="scientific">Denitromonas iodatirespirans</name>
    <dbReference type="NCBI Taxonomy" id="2795389"/>
    <lineage>
        <taxon>Bacteria</taxon>
        <taxon>Pseudomonadati</taxon>
        <taxon>Pseudomonadota</taxon>
        <taxon>Betaproteobacteria</taxon>
        <taxon>Rhodocyclales</taxon>
        <taxon>Zoogloeaceae</taxon>
        <taxon>Denitromonas</taxon>
    </lineage>
</organism>
<keyword evidence="7" id="KW-1133">Transmembrane helix</keyword>
<feature type="transmembrane region" description="Helical" evidence="7">
    <location>
        <begin position="68"/>
        <end position="92"/>
    </location>
</feature>
<feature type="transmembrane region" description="Helical" evidence="7">
    <location>
        <begin position="143"/>
        <end position="162"/>
    </location>
</feature>
<evidence type="ECO:0000313" key="9">
    <source>
        <dbReference type="EMBL" id="MBT0962685.1"/>
    </source>
</evidence>
<dbReference type="CDD" id="cd00075">
    <property type="entry name" value="HATPase"/>
    <property type="match status" value="1"/>
</dbReference>
<dbReference type="Proteomes" id="UP000694660">
    <property type="component" value="Unassembled WGS sequence"/>
</dbReference>
<dbReference type="InterPro" id="IPR003594">
    <property type="entry name" value="HATPase_dom"/>
</dbReference>
<feature type="transmembrane region" description="Helical" evidence="7">
    <location>
        <begin position="112"/>
        <end position="131"/>
    </location>
</feature>
<dbReference type="RefSeq" id="WP_214362635.1">
    <property type="nucleotide sequence ID" value="NZ_JAEKFT010000019.1"/>
</dbReference>
<evidence type="ECO:0000256" key="1">
    <source>
        <dbReference type="ARBA" id="ARBA00000085"/>
    </source>
</evidence>
<keyword evidence="10" id="KW-1185">Reference proteome</keyword>
<reference evidence="10" key="1">
    <citation type="journal article" date="2022" name="ISME J.">
        <title>Genetic and phylogenetic analysis of dissimilatory iodate-reducing bacteria identifies potential niches across the world's oceans.</title>
        <authorList>
            <person name="Reyes-Umana V."/>
            <person name="Henning Z."/>
            <person name="Lee K."/>
            <person name="Barnum T.P."/>
            <person name="Coates J.D."/>
        </authorList>
    </citation>
    <scope>NUCLEOTIDE SEQUENCE [LARGE SCALE GENOMIC DNA]</scope>
    <source>
        <strain evidence="10">IR12</strain>
    </source>
</reference>
<evidence type="ECO:0000256" key="7">
    <source>
        <dbReference type="SAM" id="Phobius"/>
    </source>
</evidence>
<dbReference type="InterPro" id="IPR050980">
    <property type="entry name" value="2C_sensor_his_kinase"/>
</dbReference>
<evidence type="ECO:0000256" key="5">
    <source>
        <dbReference type="ARBA" id="ARBA00022777"/>
    </source>
</evidence>
<sequence length="567" mass="62086">MTAWRAPWRWLGHAPNRLLAASLAVLHLGMLQGVESLVGRTLLLAHLGVFLIWQPVVRGAHRLAWRDLLVMMVVIALFLVGMSWGVLAVWLMVLAGVVGGGAFVEISARGRLPYQLAVAYLVCSLFIIVLPRMVPVAVAERPLFDALALSVLPVLIMVVMWLPAPPGSGRRAEAIDFLSTILLFMVLALSTLGGFAFMWLQHLPYLVALVSALFAMAVVLFVLAWAWQPGGGGPQLGMVFARRILSVGLSFEEWLHELASVSLVVETPDALAEQACQRMLRVPGVCGGHWRLAEGEGDFGVTAAVARQITQEGLTVTLYLRRAPSPALSWHFNLMVRMLAEFCREKRHARQLETLSYLRAIHETGARLTHDVKNLLQSLNTLCYTASRPTVDEAALRALVSRQLPLITRRLAQTLEKLRHPDSLPGETVPAAQWWQECCARHATSDIRFVLSDDAGALRVSLPVFNSVADNLIQNALDKRLLNPALNITVRLRVPAGLPVLEVEDDGPQIPSPLAGQLTRAPVASHSGLGMGLYQVARLAEEAGYALRLDSNRDGSVRFRLDQAAAE</sequence>
<dbReference type="InterPro" id="IPR036890">
    <property type="entry name" value="HATPase_C_sf"/>
</dbReference>
<dbReference type="PANTHER" id="PTHR44936">
    <property type="entry name" value="SENSOR PROTEIN CREC"/>
    <property type="match status" value="1"/>
</dbReference>
<evidence type="ECO:0000259" key="8">
    <source>
        <dbReference type="SMART" id="SM00387"/>
    </source>
</evidence>
<dbReference type="Gene3D" id="3.30.565.10">
    <property type="entry name" value="Histidine kinase-like ATPase, C-terminal domain"/>
    <property type="match status" value="1"/>
</dbReference>
<comment type="catalytic activity">
    <reaction evidence="1">
        <text>ATP + protein L-histidine = ADP + protein N-phospho-L-histidine.</text>
        <dbReference type="EC" id="2.7.13.3"/>
    </reaction>
</comment>
<protein>
    <recommendedName>
        <fullName evidence="2">histidine kinase</fullName>
        <ecNumber evidence="2">2.7.13.3</ecNumber>
    </recommendedName>
</protein>
<keyword evidence="4" id="KW-0808">Transferase</keyword>
<evidence type="ECO:0000256" key="4">
    <source>
        <dbReference type="ARBA" id="ARBA00022679"/>
    </source>
</evidence>
<feature type="domain" description="Histidine kinase/HSP90-like ATPase" evidence="8">
    <location>
        <begin position="460"/>
        <end position="565"/>
    </location>
</feature>
<dbReference type="SMART" id="SM00387">
    <property type="entry name" value="HATPase_c"/>
    <property type="match status" value="1"/>
</dbReference>
<feature type="transmembrane region" description="Helical" evidence="7">
    <location>
        <begin position="205"/>
        <end position="227"/>
    </location>
</feature>
<evidence type="ECO:0000256" key="3">
    <source>
        <dbReference type="ARBA" id="ARBA00022553"/>
    </source>
</evidence>
<keyword evidence="6" id="KW-0902">Two-component regulatory system</keyword>
<dbReference type="AlphaFoldDB" id="A0A944D9I8"/>
<keyword evidence="5" id="KW-0418">Kinase</keyword>
<name>A0A944D9I8_DENI1</name>
<evidence type="ECO:0000256" key="6">
    <source>
        <dbReference type="ARBA" id="ARBA00023012"/>
    </source>
</evidence>
<accession>A0A944D9I8</accession>
<gene>
    <name evidence="9" type="ORF">I8J34_16000</name>
</gene>
<evidence type="ECO:0000256" key="2">
    <source>
        <dbReference type="ARBA" id="ARBA00012438"/>
    </source>
</evidence>
<keyword evidence="7" id="KW-0812">Transmembrane</keyword>
<keyword evidence="7" id="KW-0472">Membrane</keyword>
<dbReference type="GO" id="GO:0004673">
    <property type="term" value="F:protein histidine kinase activity"/>
    <property type="evidence" value="ECO:0007669"/>
    <property type="project" value="UniProtKB-EC"/>
</dbReference>
<dbReference type="PANTHER" id="PTHR44936:SF9">
    <property type="entry name" value="SENSOR PROTEIN CREC"/>
    <property type="match status" value="1"/>
</dbReference>